<evidence type="ECO:0000313" key="2">
    <source>
        <dbReference type="EMBL" id="KAJ7388098.1"/>
    </source>
</evidence>
<feature type="region of interest" description="Disordered" evidence="1">
    <location>
        <begin position="157"/>
        <end position="189"/>
    </location>
</feature>
<feature type="region of interest" description="Disordered" evidence="1">
    <location>
        <begin position="232"/>
        <end position="252"/>
    </location>
</feature>
<protein>
    <submittedName>
        <fullName evidence="2">Uncharacterized protein</fullName>
    </submittedName>
</protein>
<reference evidence="2" key="1">
    <citation type="submission" date="2023-01" db="EMBL/GenBank/DDBJ databases">
        <title>Genome assembly of the deep-sea coral Lophelia pertusa.</title>
        <authorList>
            <person name="Herrera S."/>
            <person name="Cordes E."/>
        </authorList>
    </citation>
    <scope>NUCLEOTIDE SEQUENCE</scope>
    <source>
        <strain evidence="2">USNM1676648</strain>
        <tissue evidence="2">Polyp</tissue>
    </source>
</reference>
<gene>
    <name evidence="2" type="ORF">OS493_039823</name>
</gene>
<evidence type="ECO:0000256" key="1">
    <source>
        <dbReference type="SAM" id="MobiDB-lite"/>
    </source>
</evidence>
<dbReference type="AlphaFoldDB" id="A0A9W9ZUH2"/>
<accession>A0A9W9ZUH2</accession>
<name>A0A9W9ZUH2_9CNID</name>
<keyword evidence="3" id="KW-1185">Reference proteome</keyword>
<sequence>MDNELAQSEEALVRNSARQIRFAFLLHAWNATLDYSENVLREAEQTDKLFNIFGAIEEEQTIGFSSRRENCCSKSRRSCNAVCPATCRFQRRCQERCHEKQKACDRMRDDSLPELGVKLEDVEGDQAVIKFVDKETLMKEKQSTDRGMSLVEHAVNKKRNGKQKEEAKKKLEGREGMQRKPKLEFHHGKCLNTKTDKYSKFDEQGVPTHDQAGEPLSGKLVKKLKKMYQQQEKLYNTAGPGASQAANGSTEQ</sequence>
<dbReference type="EMBL" id="MU825641">
    <property type="protein sequence ID" value="KAJ7388098.1"/>
    <property type="molecule type" value="Genomic_DNA"/>
</dbReference>
<feature type="compositionally biased region" description="Basic and acidic residues" evidence="1">
    <location>
        <begin position="162"/>
        <end position="187"/>
    </location>
</feature>
<proteinExistence type="predicted"/>
<dbReference type="OrthoDB" id="6018044at2759"/>
<evidence type="ECO:0000313" key="3">
    <source>
        <dbReference type="Proteomes" id="UP001163046"/>
    </source>
</evidence>
<dbReference type="Proteomes" id="UP001163046">
    <property type="component" value="Unassembled WGS sequence"/>
</dbReference>
<organism evidence="2 3">
    <name type="scientific">Desmophyllum pertusum</name>
    <dbReference type="NCBI Taxonomy" id="174260"/>
    <lineage>
        <taxon>Eukaryota</taxon>
        <taxon>Metazoa</taxon>
        <taxon>Cnidaria</taxon>
        <taxon>Anthozoa</taxon>
        <taxon>Hexacorallia</taxon>
        <taxon>Scleractinia</taxon>
        <taxon>Caryophylliina</taxon>
        <taxon>Caryophylliidae</taxon>
        <taxon>Desmophyllum</taxon>
    </lineage>
</organism>
<comment type="caution">
    <text evidence="2">The sequence shown here is derived from an EMBL/GenBank/DDBJ whole genome shotgun (WGS) entry which is preliminary data.</text>
</comment>